<evidence type="ECO:0000256" key="1">
    <source>
        <dbReference type="ARBA" id="ARBA00009333"/>
    </source>
</evidence>
<keyword evidence="4 8" id="KW-0521">NADP</keyword>
<dbReference type="SUPFAM" id="SSF48452">
    <property type="entry name" value="TPR-like"/>
    <property type="match status" value="1"/>
</dbReference>
<evidence type="ECO:0000259" key="10">
    <source>
        <dbReference type="Pfam" id="PF11817"/>
    </source>
</evidence>
<comment type="cofactor">
    <cofactor evidence="8">
        <name>FAD</name>
        <dbReference type="ChEBI" id="CHEBI:57692"/>
    </cofactor>
    <text evidence="8">Binds 1 FAD per subunit.</text>
</comment>
<dbReference type="InterPro" id="IPR023753">
    <property type="entry name" value="FAD/NAD-binding_dom"/>
</dbReference>
<dbReference type="PROSITE" id="PS00573">
    <property type="entry name" value="PYRIDINE_REDOX_2"/>
    <property type="match status" value="1"/>
</dbReference>
<dbReference type="PANTHER" id="PTHR14374">
    <property type="entry name" value="FOIE GRAS"/>
    <property type="match status" value="1"/>
</dbReference>
<feature type="domain" description="FAD/NAD(P)-binding" evidence="9">
    <location>
        <begin position="62"/>
        <end position="363"/>
    </location>
</feature>
<evidence type="ECO:0000313" key="11">
    <source>
        <dbReference type="EMBL" id="KAA0025601.1"/>
    </source>
</evidence>
<dbReference type="NCBIfam" id="TIGR01292">
    <property type="entry name" value="TRX_reduct"/>
    <property type="match status" value="1"/>
</dbReference>
<proteinExistence type="inferred from homology"/>
<dbReference type="Proteomes" id="UP000321393">
    <property type="component" value="Unassembled WGS sequence"/>
</dbReference>
<evidence type="ECO:0000256" key="3">
    <source>
        <dbReference type="ARBA" id="ARBA00022827"/>
    </source>
</evidence>
<keyword evidence="2 8" id="KW-0285">Flavoprotein</keyword>
<dbReference type="Pfam" id="PF07992">
    <property type="entry name" value="Pyr_redox_2"/>
    <property type="match status" value="1"/>
</dbReference>
<dbReference type="OrthoDB" id="6278596at2759"/>
<feature type="domain" description="Trafficking protein particle complex subunit 11" evidence="10">
    <location>
        <begin position="633"/>
        <end position="902"/>
    </location>
</feature>
<keyword evidence="3 8" id="KW-0274">FAD</keyword>
<comment type="similarity">
    <text evidence="1">Belongs to the class-II pyridine nucleotide-disulfide oxidoreductase family.</text>
</comment>
<name>A0A5A7SMY3_CUCMM</name>
<keyword evidence="7 8" id="KW-0676">Redox-active center</keyword>
<comment type="caution">
    <text evidence="11">The sequence shown here is derived from an EMBL/GenBank/DDBJ whole genome shotgun (WGS) entry which is preliminary data.</text>
</comment>
<sequence>MMKFGNSYYNGKKLFGFLVRGRNLIGVASTSVAAAFLSSSSASSGSKIAAMDDLGLQNLRTKLCIIGSGPAAHTAAIYAARAELGPILFEGWMANDIAPGGQLTTTTEVENFPGFSNGVLGMDLMDRCRNQSLRFGTQIFTETVSKVDFSTNPFKIFTDSKTVLADSVIVATGAVAKRLSFAGSGDAPGGFWNRGISACAVCDGAAPIFRDKPLAVIGGGDSAMEEAIFLTKYGSKVHIIHRRDAFRASKIMQQRALSNPKIEVVWNSVVVEAYGDGDKGVLGGLKVKNVVSGKVSDLKVSGLFFAIGHEPATKFLDGQLQLDSDGYIVTNPGSTQTSVRGVFAAGDVQDKRYRQAITAAGTGCMAALDAEHYLQEIATEKKLQTPPVRLISLVGCPDLHPTISTHLLSDQPPIHTLAFPDLSKISFLLPPPSPKDSSESSLSSPPPGIFKRDWLLKHRTKVPAVVAALFPSHHVSGDPAQWLQLCSDLDHLKTVTRSRNIKLVVIIVHSDSKDDINEDRMIALRKRAEVDSKYVVFVNPNDASELMQSLHRLRSIFSELANTYYKDEGRKVKTRIEKRTYNCTELNIRYCFKAAVYAEFLSDWIEALRFYEDAYNKLWEISGIPSKALSIQRLVEIKTIAEQLHFKISTLLLHSGKVTEAVTWFRQHITLYSRLVGEPDAEFLHWEWMSRQFLVFAELLETSSATSLTIPSLGLGTGNKPLTEWEFYPAYYYQLAANYLKQKRSSFEFMLSMYVNVDELERTTESLVPSVYVGQYSRLLEQVDAMVMQTVTDKEFLNDTIAEEKKHQDPLKMITLLKKAYESYSQAKAQRTSSFCAFQVAKEHYAMDDLEDAKKHFDNVASLYRREGWATLLWDVLGYLRELSRKNGTVKDYLEYSLEMAALPISSDFHMLSLRSQDCCPVGPATLEQREKIHNEVFNLVHEKSVLASVEHGKELKVTGDNPVHLEIDLVSPLRSVLLASVAFHEQVIKPGMTTLITVSLLSHLPLTIELDQLEVQFNQPECNFIIMNAERLPSAMMDGDQHDNRVEQAPSLALSSNKWLRMTYQIKSDQSGKLECTSVIAKIRPNFTICCRAESPVSMDDLPLWKFEDHVETLPTKDPALAFSGLRSIQVEELDPEVDLTLNASTPALVGETFIVPVTVVSKGPDIHAGELKINLVDVRGGGLFSPREAEHIADSHHVELLGISCVEDGAKSHLISDEEMKIKQSFGLISVPFLKSGESWSCKLQIKWHRPKPIVLYVSLGYSPLSNEPNAQKINVHRSLQIDGKPAVTIGHHFLLPFRWDPLLLSRTKANPQSDQSLSLPLNETCILVISARNCTEVPLQLVSMSIEADNDGIEEKSCSIRTGSSNLVDPALLMPGEEFKKVFTVTSEINPSKLRLGNVLLRWKRYSRSKDQHDSSIASVLTTQKLPDVEIEFSPLIVCMESPPYAILGEPFTYFIKIKNQSKLLQEIKFSLADVQSFVISGSHDDTISILPKSEHILSYKLVPLASGMLQLPRFTLTSARYSASFQPSMAESTVFVFPSKPPCELAKNGDAGPETCGPISTGLS</sequence>
<dbReference type="InterPro" id="IPR008255">
    <property type="entry name" value="Pyr_nucl-diS_OxRdtase_2_AS"/>
</dbReference>
<evidence type="ECO:0000256" key="4">
    <source>
        <dbReference type="ARBA" id="ARBA00022857"/>
    </source>
</evidence>
<dbReference type="EC" id="1.8.1.9" evidence="8"/>
<dbReference type="Pfam" id="PF11817">
    <property type="entry name" value="Foie-gras_1"/>
    <property type="match status" value="1"/>
</dbReference>
<dbReference type="InterPro" id="IPR021773">
    <property type="entry name" value="TPC11"/>
</dbReference>
<evidence type="ECO:0000313" key="12">
    <source>
        <dbReference type="Proteomes" id="UP000321393"/>
    </source>
</evidence>
<dbReference type="GO" id="GO:0019430">
    <property type="term" value="P:removal of superoxide radicals"/>
    <property type="evidence" value="ECO:0007669"/>
    <property type="project" value="InterPro"/>
</dbReference>
<gene>
    <name evidence="11" type="ORF">E6C27_scaffold253G00920</name>
</gene>
<evidence type="ECO:0000259" key="9">
    <source>
        <dbReference type="Pfam" id="PF07992"/>
    </source>
</evidence>
<dbReference type="STRING" id="1194695.A0A5A7SMY3"/>
<keyword evidence="5 8" id="KW-0560">Oxidoreductase</keyword>
<dbReference type="PRINTS" id="PR00469">
    <property type="entry name" value="PNDRDTASEII"/>
</dbReference>
<dbReference type="InterPro" id="IPR011990">
    <property type="entry name" value="TPR-like_helical_dom_sf"/>
</dbReference>
<evidence type="ECO:0000256" key="8">
    <source>
        <dbReference type="RuleBase" id="RU003881"/>
    </source>
</evidence>
<dbReference type="SUPFAM" id="SSF51905">
    <property type="entry name" value="FAD/NAD(P)-binding domain"/>
    <property type="match status" value="1"/>
</dbReference>
<evidence type="ECO:0000256" key="7">
    <source>
        <dbReference type="ARBA" id="ARBA00023284"/>
    </source>
</evidence>
<evidence type="ECO:0000256" key="6">
    <source>
        <dbReference type="ARBA" id="ARBA00023157"/>
    </source>
</evidence>
<evidence type="ECO:0000256" key="2">
    <source>
        <dbReference type="ARBA" id="ARBA00022630"/>
    </source>
</evidence>
<dbReference type="GO" id="GO:0005737">
    <property type="term" value="C:cytoplasm"/>
    <property type="evidence" value="ECO:0007669"/>
    <property type="project" value="InterPro"/>
</dbReference>
<dbReference type="InterPro" id="IPR036188">
    <property type="entry name" value="FAD/NAD-bd_sf"/>
</dbReference>
<evidence type="ECO:0000256" key="5">
    <source>
        <dbReference type="ARBA" id="ARBA00023002"/>
    </source>
</evidence>
<dbReference type="Gene3D" id="3.50.50.60">
    <property type="entry name" value="FAD/NAD(P)-binding domain"/>
    <property type="match status" value="2"/>
</dbReference>
<accession>A0A5A7SMY3</accession>
<dbReference type="EMBL" id="SSTE01023086">
    <property type="protein sequence ID" value="KAA0025601.1"/>
    <property type="molecule type" value="Genomic_DNA"/>
</dbReference>
<protein>
    <recommendedName>
        <fullName evidence="8">Thioredoxin reductase</fullName>
        <ecNumber evidence="8">1.8.1.9</ecNumber>
    </recommendedName>
</protein>
<comment type="catalytic activity">
    <reaction evidence="8">
        <text>[thioredoxin]-dithiol + NADP(+) = [thioredoxin]-disulfide + NADPH + H(+)</text>
        <dbReference type="Rhea" id="RHEA:20345"/>
        <dbReference type="Rhea" id="RHEA-COMP:10698"/>
        <dbReference type="Rhea" id="RHEA-COMP:10700"/>
        <dbReference type="ChEBI" id="CHEBI:15378"/>
        <dbReference type="ChEBI" id="CHEBI:29950"/>
        <dbReference type="ChEBI" id="CHEBI:50058"/>
        <dbReference type="ChEBI" id="CHEBI:57783"/>
        <dbReference type="ChEBI" id="CHEBI:58349"/>
        <dbReference type="EC" id="1.8.1.9"/>
    </reaction>
</comment>
<dbReference type="InterPro" id="IPR005982">
    <property type="entry name" value="Thioredox_Rdtase"/>
</dbReference>
<dbReference type="GO" id="GO:0004791">
    <property type="term" value="F:thioredoxin-disulfide reductase (NADPH) activity"/>
    <property type="evidence" value="ECO:0007669"/>
    <property type="project" value="UniProtKB-EC"/>
</dbReference>
<dbReference type="PANTHER" id="PTHR14374:SF0">
    <property type="entry name" value="TRAFFICKING PROTEIN PARTICLE COMPLEX SUBUNIT 11"/>
    <property type="match status" value="1"/>
</dbReference>
<dbReference type="PRINTS" id="PR00368">
    <property type="entry name" value="FADPNR"/>
</dbReference>
<organism evidence="11 12">
    <name type="scientific">Cucumis melo var. makuwa</name>
    <name type="common">Oriental melon</name>
    <dbReference type="NCBI Taxonomy" id="1194695"/>
    <lineage>
        <taxon>Eukaryota</taxon>
        <taxon>Viridiplantae</taxon>
        <taxon>Streptophyta</taxon>
        <taxon>Embryophyta</taxon>
        <taxon>Tracheophyta</taxon>
        <taxon>Spermatophyta</taxon>
        <taxon>Magnoliopsida</taxon>
        <taxon>eudicotyledons</taxon>
        <taxon>Gunneridae</taxon>
        <taxon>Pentapetalae</taxon>
        <taxon>rosids</taxon>
        <taxon>fabids</taxon>
        <taxon>Cucurbitales</taxon>
        <taxon>Cucurbitaceae</taxon>
        <taxon>Benincaseae</taxon>
        <taxon>Cucumis</taxon>
    </lineage>
</organism>
<keyword evidence="6" id="KW-1015">Disulfide bond</keyword>
<reference evidence="11 12" key="1">
    <citation type="submission" date="2019-08" db="EMBL/GenBank/DDBJ databases">
        <title>Draft genome sequences of two oriental melons (Cucumis melo L. var makuwa).</title>
        <authorList>
            <person name="Kwon S.-Y."/>
        </authorList>
    </citation>
    <scope>NUCLEOTIDE SEQUENCE [LARGE SCALE GENOMIC DNA]</scope>
    <source>
        <strain evidence="12">cv. SW 3</strain>
        <tissue evidence="11">Leaf</tissue>
    </source>
</reference>
<dbReference type="FunFam" id="3.50.50.60:FF:000064">
    <property type="entry name" value="Thioredoxin reductase"/>
    <property type="match status" value="1"/>
</dbReference>